<dbReference type="PANTHER" id="PTHR10924">
    <property type="entry name" value="MAJOR FACILITATOR SUPERFAMILY PROTEIN-RELATED"/>
    <property type="match status" value="1"/>
</dbReference>
<dbReference type="Proteomes" id="UP000319462">
    <property type="component" value="Chromosome 21"/>
</dbReference>
<keyword evidence="4 5" id="KW-0472">Membrane</keyword>
<feature type="transmembrane region" description="Helical" evidence="5">
    <location>
        <begin position="321"/>
        <end position="340"/>
    </location>
</feature>
<organism evidence="6 7">
    <name type="scientific">Leishmania braziliensis MHOM/BR/75/M2904</name>
    <dbReference type="NCBI Taxonomy" id="420245"/>
    <lineage>
        <taxon>Eukaryota</taxon>
        <taxon>Discoba</taxon>
        <taxon>Euglenozoa</taxon>
        <taxon>Kinetoplastea</taxon>
        <taxon>Metakinetoplastina</taxon>
        <taxon>Trypanosomatida</taxon>
        <taxon>Trypanosomatidae</taxon>
        <taxon>Leishmaniinae</taxon>
        <taxon>Leishmania</taxon>
        <taxon>Leishmania braziliensis species complex</taxon>
    </lineage>
</organism>
<feature type="transmembrane region" description="Helical" evidence="5">
    <location>
        <begin position="420"/>
        <end position="437"/>
    </location>
</feature>
<feature type="transmembrane region" description="Helical" evidence="5">
    <location>
        <begin position="83"/>
        <end position="105"/>
    </location>
</feature>
<proteinExistence type="predicted"/>
<dbReference type="GO" id="GO:0016020">
    <property type="term" value="C:membrane"/>
    <property type="evidence" value="ECO:0007669"/>
    <property type="project" value="UniProtKB-SubCell"/>
</dbReference>
<dbReference type="KEGG" id="lbz:LBRM_21_0120"/>
<dbReference type="AlphaFoldDB" id="A0A3P3Z5V8"/>
<keyword evidence="3 5" id="KW-1133">Transmembrane helix</keyword>
<reference evidence="6 7" key="1">
    <citation type="submission" date="2018-09" db="EMBL/GenBank/DDBJ databases">
        <authorList>
            <person name="Peiro R."/>
            <person name="Begona"/>
            <person name="Cbmso G."/>
            <person name="Lopez M."/>
            <person name="Gonzalez S."/>
        </authorList>
    </citation>
    <scope>NUCLEOTIDE SEQUENCE [LARGE SCALE GENOMIC DNA]</scope>
</reference>
<dbReference type="InterPro" id="IPR011701">
    <property type="entry name" value="MFS"/>
</dbReference>
<dbReference type="VEuPathDB" id="TriTrypDB:LbrM.21.0120"/>
<feature type="transmembrane region" description="Helical" evidence="5">
    <location>
        <begin position="288"/>
        <end position="309"/>
    </location>
</feature>
<evidence type="ECO:0000313" key="6">
    <source>
        <dbReference type="EMBL" id="SYZ65615.1"/>
    </source>
</evidence>
<evidence type="ECO:0000256" key="2">
    <source>
        <dbReference type="ARBA" id="ARBA00022692"/>
    </source>
</evidence>
<dbReference type="EMBL" id="LS997620">
    <property type="protein sequence ID" value="SYZ65615.1"/>
    <property type="molecule type" value="Genomic_DNA"/>
</dbReference>
<protein>
    <submittedName>
        <fullName evidence="6">Major_Facilitator_Superfamily</fullName>
    </submittedName>
</protein>
<dbReference type="Gene3D" id="1.20.1250.20">
    <property type="entry name" value="MFS general substrate transporter like domains"/>
    <property type="match status" value="1"/>
</dbReference>
<feature type="transmembrane region" description="Helical" evidence="5">
    <location>
        <begin position="54"/>
        <end position="71"/>
    </location>
</feature>
<dbReference type="InterPro" id="IPR049680">
    <property type="entry name" value="FLVCR1-2_SLC49-like"/>
</dbReference>
<evidence type="ECO:0000256" key="4">
    <source>
        <dbReference type="ARBA" id="ARBA00023136"/>
    </source>
</evidence>
<feature type="transmembrane region" description="Helical" evidence="5">
    <location>
        <begin position="250"/>
        <end position="276"/>
    </location>
</feature>
<dbReference type="RefSeq" id="XP_001564723.1">
    <property type="nucleotide sequence ID" value="XM_001564673.1"/>
</dbReference>
<comment type="subcellular location">
    <subcellularLocation>
        <location evidence="1">Membrane</location>
        <topology evidence="1">Multi-pass membrane protein</topology>
    </subcellularLocation>
</comment>
<dbReference type="PANTHER" id="PTHR10924:SF6">
    <property type="entry name" value="SOLUTE CARRIER FAMILY 49 MEMBER A3"/>
    <property type="match status" value="1"/>
</dbReference>
<evidence type="ECO:0000256" key="3">
    <source>
        <dbReference type="ARBA" id="ARBA00022989"/>
    </source>
</evidence>
<dbReference type="SUPFAM" id="SSF103473">
    <property type="entry name" value="MFS general substrate transporter"/>
    <property type="match status" value="1"/>
</dbReference>
<feature type="transmembrane region" description="Helical" evidence="5">
    <location>
        <begin position="352"/>
        <end position="376"/>
    </location>
</feature>
<name>A0A3P3Z5V8_LEIBR</name>
<feature type="transmembrane region" description="Helical" evidence="5">
    <location>
        <begin position="180"/>
        <end position="199"/>
    </location>
</feature>
<accession>A0A3P3Z5V8</accession>
<dbReference type="InterPro" id="IPR036259">
    <property type="entry name" value="MFS_trans_sf"/>
</dbReference>
<gene>
    <name evidence="6" type="ORF">LBRM2904_21.0100</name>
</gene>
<evidence type="ECO:0000256" key="5">
    <source>
        <dbReference type="SAM" id="Phobius"/>
    </source>
</evidence>
<feature type="transmembrane region" description="Helical" evidence="5">
    <location>
        <begin position="149"/>
        <end position="168"/>
    </location>
</feature>
<feature type="transmembrane region" description="Helical" evidence="5">
    <location>
        <begin position="16"/>
        <end position="34"/>
    </location>
</feature>
<dbReference type="GO" id="GO:0022857">
    <property type="term" value="F:transmembrane transporter activity"/>
    <property type="evidence" value="ECO:0007669"/>
    <property type="project" value="InterPro"/>
</dbReference>
<evidence type="ECO:0000256" key="1">
    <source>
        <dbReference type="ARBA" id="ARBA00004141"/>
    </source>
</evidence>
<dbReference type="Pfam" id="PF07690">
    <property type="entry name" value="MFS_1"/>
    <property type="match status" value="1"/>
</dbReference>
<sequence>MMITDLFSLIEKKYQVLLIFIIFTVNNGFAWLMFEPVADWLKTNVHGMTSRTLQLLSSWQPLVFLCMFIPIMKLVTRYDGLRLAVRIGASAEIVGATFKLIGAFAHKSTFGLVMLNIGQIFSGVGSPVATGAVSALSATWFEPEERTRATAAAVLFNSVGNSLCYIFVPTLTKKLSFSAVTVYELFMAVISLSLAWMLMPQEPEPTEVDTEGKMQTILQLSATSNSKSEGDVVAHSKEHLSLVTQLRSLWSIPSCVCLLVVYVWLSGGFSAWISLFADTYSKFYSEEFIGIMSFFGMISYVVGGIASSYVVDLYFPRQMKYVIFFCITMNMVCNLIFIACTPNDRSYSLWNLGQSFIVFSTALCGFWNGAAAPLFYELVAEISFPVEEGVSGICISVMENVGALVFYQVVSRFFTGQSMTVAYSFGMTVAVALSAAVKQRYNRSYHAYLLQNAEGED</sequence>
<evidence type="ECO:0000313" key="7">
    <source>
        <dbReference type="Proteomes" id="UP000319462"/>
    </source>
</evidence>
<keyword evidence="2 5" id="KW-0812">Transmembrane</keyword>